<sequence>MKTASIMLFIIPLCFILIGCQSQEVKSTHDSIPSFSDEGFHSSPMTFLFSNDERIEDENSYYDALLNFKRRYPDCLDTVKIVSTSEKELAEYYNIMVYPTLIVVDEVGVLIRIEGYKEMPEIVGVLEATLVPEEEAS</sequence>
<accession>A0ABS6J9C3</accession>
<evidence type="ECO:0000313" key="2">
    <source>
        <dbReference type="Proteomes" id="UP000784880"/>
    </source>
</evidence>
<dbReference type="RefSeq" id="WP_217064173.1">
    <property type="nucleotide sequence ID" value="NZ_JAHQCS010000012.1"/>
</dbReference>
<dbReference type="Proteomes" id="UP000784880">
    <property type="component" value="Unassembled WGS sequence"/>
</dbReference>
<proteinExistence type="predicted"/>
<reference evidence="1 2" key="1">
    <citation type="submission" date="2021-06" db="EMBL/GenBank/DDBJ databases">
        <title>Bacillus sp. RD4P76, an endophyte from a halophyte.</title>
        <authorList>
            <person name="Sun J.-Q."/>
        </authorList>
    </citation>
    <scope>NUCLEOTIDE SEQUENCE [LARGE SCALE GENOMIC DNA]</scope>
    <source>
        <strain evidence="1 2">CGMCC 1.15917</strain>
    </source>
</reference>
<dbReference type="PROSITE" id="PS51257">
    <property type="entry name" value="PROKAR_LIPOPROTEIN"/>
    <property type="match status" value="1"/>
</dbReference>
<dbReference type="EMBL" id="JAHQCS010000012">
    <property type="protein sequence ID" value="MBU9710281.1"/>
    <property type="molecule type" value="Genomic_DNA"/>
</dbReference>
<name>A0ABS6J9C3_9BACI</name>
<evidence type="ECO:0000313" key="1">
    <source>
        <dbReference type="EMBL" id="MBU9710281.1"/>
    </source>
</evidence>
<organism evidence="1 2">
    <name type="scientific">Evansella tamaricis</name>
    <dbReference type="NCBI Taxonomy" id="2069301"/>
    <lineage>
        <taxon>Bacteria</taxon>
        <taxon>Bacillati</taxon>
        <taxon>Bacillota</taxon>
        <taxon>Bacilli</taxon>
        <taxon>Bacillales</taxon>
        <taxon>Bacillaceae</taxon>
        <taxon>Evansella</taxon>
    </lineage>
</organism>
<comment type="caution">
    <text evidence="1">The sequence shown here is derived from an EMBL/GenBank/DDBJ whole genome shotgun (WGS) entry which is preliminary data.</text>
</comment>
<protein>
    <submittedName>
        <fullName evidence="1">Thioredoxin family protein</fullName>
    </submittedName>
</protein>
<keyword evidence="2" id="KW-1185">Reference proteome</keyword>
<gene>
    <name evidence="1" type="ORF">KS419_00700</name>
</gene>